<evidence type="ECO:0000313" key="5">
    <source>
        <dbReference type="EMBL" id="OZI71041.1"/>
    </source>
</evidence>
<dbReference type="CDD" id="cd07035">
    <property type="entry name" value="TPP_PYR_POX_like"/>
    <property type="match status" value="1"/>
</dbReference>
<dbReference type="Proteomes" id="UP000216429">
    <property type="component" value="Unassembled WGS sequence"/>
</dbReference>
<sequence length="519" mass="54854">MNGADSLCDTLLANDIDVCFANPGTSEMHFVAALDRKPRMRCVLGLFEGVVTGAADGYARMADKPAATLLHLGPGLGNGLANLHNARRARTPMVNVVGDHATYHVQYDAPLTSDGEAVAKPMSHWVGRIENAAAVAARTSEAIRVARQAPGNVATLFLPADAAWTDLPAQTPAPVPVGIEPPARPDGAAIRAAAAAIRSGEHTMLMLGGTALRGRALAAAGRIAQATGVRLASETSNRRIERGVTRVPVDRLPYPVDMALAFLADVRHLVLVGARAPVAFFAYPGKPSLLAPQGCEAVTLATQEQDLAQALEWLAEELGIKADAPQLAAPGWREPLPTSGKLTSAAINLITMRHLPEQAIVVDESITQGREIGLHNVNAAPHDWLQLTGGAIGIGLPMAAGAAIACPDRKVITMQADGSGMYTVQALWTQARERLNCLTIIYANNSYQTLHGEMRNVGVQEPGRNAQRMLDLVDPSLDWVSLARGMGVEAVRVDSIEAFTQALLAGLKHNGPFVIEAQI</sequence>
<evidence type="ECO:0000259" key="3">
    <source>
        <dbReference type="Pfam" id="PF02775"/>
    </source>
</evidence>
<dbReference type="Pfam" id="PF02776">
    <property type="entry name" value="TPP_enzyme_N"/>
    <property type="match status" value="1"/>
</dbReference>
<dbReference type="GO" id="GO:0030976">
    <property type="term" value="F:thiamine pyrophosphate binding"/>
    <property type="evidence" value="ECO:0007669"/>
    <property type="project" value="InterPro"/>
</dbReference>
<feature type="domain" description="Thiamine pyrophosphate enzyme TPP-binding" evidence="3">
    <location>
        <begin position="380"/>
        <end position="516"/>
    </location>
</feature>
<accession>A0A261VBA8</accession>
<dbReference type="AlphaFoldDB" id="A0A261VBA8"/>
<evidence type="ECO:0000313" key="6">
    <source>
        <dbReference type="Proteomes" id="UP000216429"/>
    </source>
</evidence>
<dbReference type="OrthoDB" id="2254214at2"/>
<dbReference type="InterPro" id="IPR012001">
    <property type="entry name" value="Thiamin_PyroP_enz_TPP-bd_dom"/>
</dbReference>
<dbReference type="InterPro" id="IPR011766">
    <property type="entry name" value="TPP_enzyme_TPP-bd"/>
</dbReference>
<dbReference type="GO" id="GO:0050660">
    <property type="term" value="F:flavin adenine dinucleotide binding"/>
    <property type="evidence" value="ECO:0007669"/>
    <property type="project" value="TreeGrafter"/>
</dbReference>
<evidence type="ECO:0000259" key="4">
    <source>
        <dbReference type="Pfam" id="PF02776"/>
    </source>
</evidence>
<dbReference type="Gene3D" id="3.40.50.970">
    <property type="match status" value="2"/>
</dbReference>
<dbReference type="NCBIfam" id="NF005760">
    <property type="entry name" value="PRK07586.1"/>
    <property type="match status" value="1"/>
</dbReference>
<dbReference type="PANTHER" id="PTHR18968">
    <property type="entry name" value="THIAMINE PYROPHOSPHATE ENZYMES"/>
    <property type="match status" value="1"/>
</dbReference>
<evidence type="ECO:0000256" key="1">
    <source>
        <dbReference type="ARBA" id="ARBA00007812"/>
    </source>
</evidence>
<dbReference type="CDD" id="cd02002">
    <property type="entry name" value="TPP_BFDC"/>
    <property type="match status" value="1"/>
</dbReference>
<dbReference type="Pfam" id="PF02775">
    <property type="entry name" value="TPP_enzyme_C"/>
    <property type="match status" value="1"/>
</dbReference>
<dbReference type="InterPro" id="IPR045229">
    <property type="entry name" value="TPP_enz"/>
</dbReference>
<organism evidence="5 6">
    <name type="scientific">Bordetella genomosp. 12</name>
    <dbReference type="NCBI Taxonomy" id="463035"/>
    <lineage>
        <taxon>Bacteria</taxon>
        <taxon>Pseudomonadati</taxon>
        <taxon>Pseudomonadota</taxon>
        <taxon>Betaproteobacteria</taxon>
        <taxon>Burkholderiales</taxon>
        <taxon>Alcaligenaceae</taxon>
        <taxon>Bordetella</taxon>
    </lineage>
</organism>
<dbReference type="InterPro" id="IPR029061">
    <property type="entry name" value="THDP-binding"/>
</dbReference>
<keyword evidence="2" id="KW-0786">Thiamine pyrophosphate</keyword>
<comment type="similarity">
    <text evidence="1">Belongs to the TPP enzyme family.</text>
</comment>
<dbReference type="PANTHER" id="PTHR18968:SF86">
    <property type="entry name" value="ACETOLACTATE SYNTHASE LARGE SUBUNIT ILVX-RELATED"/>
    <property type="match status" value="1"/>
</dbReference>
<feature type="domain" description="Thiamine pyrophosphate enzyme N-terminal TPP-binding" evidence="4">
    <location>
        <begin position="1"/>
        <end position="106"/>
    </location>
</feature>
<dbReference type="RefSeq" id="WP_094814339.1">
    <property type="nucleotide sequence ID" value="NZ_NEVU01000003.1"/>
</dbReference>
<reference evidence="6" key="1">
    <citation type="submission" date="2017-05" db="EMBL/GenBank/DDBJ databases">
        <title>Complete and WGS of Bordetella genogroups.</title>
        <authorList>
            <person name="Spilker T."/>
            <person name="Lipuma J."/>
        </authorList>
    </citation>
    <scope>NUCLEOTIDE SEQUENCE [LARGE SCALE GENOMIC DNA]</scope>
    <source>
        <strain evidence="6">AU6712</strain>
    </source>
</reference>
<dbReference type="SUPFAM" id="SSF52518">
    <property type="entry name" value="Thiamin diphosphate-binding fold (THDP-binding)"/>
    <property type="match status" value="2"/>
</dbReference>
<evidence type="ECO:0000256" key="2">
    <source>
        <dbReference type="ARBA" id="ARBA00023052"/>
    </source>
</evidence>
<gene>
    <name evidence="5" type="ORF">CAL22_14215</name>
</gene>
<dbReference type="GO" id="GO:0003984">
    <property type="term" value="F:acetolactate synthase activity"/>
    <property type="evidence" value="ECO:0007669"/>
    <property type="project" value="TreeGrafter"/>
</dbReference>
<dbReference type="GO" id="GO:0044281">
    <property type="term" value="P:small molecule metabolic process"/>
    <property type="evidence" value="ECO:0007669"/>
    <property type="project" value="UniProtKB-ARBA"/>
</dbReference>
<proteinExistence type="inferred from homology"/>
<comment type="caution">
    <text evidence="5">The sequence shown here is derived from an EMBL/GenBank/DDBJ whole genome shotgun (WGS) entry which is preliminary data.</text>
</comment>
<keyword evidence="6" id="KW-1185">Reference proteome</keyword>
<name>A0A261VBA8_9BORD</name>
<protein>
    <submittedName>
        <fullName evidence="5">Acetolactate synthase large subunit</fullName>
    </submittedName>
</protein>
<dbReference type="EMBL" id="NEVU01000003">
    <property type="protein sequence ID" value="OZI71041.1"/>
    <property type="molecule type" value="Genomic_DNA"/>
</dbReference>